<evidence type="ECO:0000313" key="2">
    <source>
        <dbReference type="EMBL" id="MDH6278899.1"/>
    </source>
</evidence>
<keyword evidence="3" id="KW-1185">Reference proteome</keyword>
<dbReference type="PANTHER" id="PTHR38442:SF1">
    <property type="entry name" value="INNER MEMBRANE PROTEIN"/>
    <property type="match status" value="1"/>
</dbReference>
<proteinExistence type="predicted"/>
<reference evidence="2 3" key="1">
    <citation type="submission" date="2023-04" db="EMBL/GenBank/DDBJ databases">
        <title>Forest soil microbial communities from Buena Vista Peninsula, Colon Province, Panama.</title>
        <authorList>
            <person name="Bouskill N."/>
        </authorList>
    </citation>
    <scope>NUCLEOTIDE SEQUENCE [LARGE SCALE GENOMIC DNA]</scope>
    <source>
        <strain evidence="2 3">CFH S0262</strain>
    </source>
</reference>
<accession>A0ABT6M3K3</accession>
<feature type="region of interest" description="Disordered" evidence="1">
    <location>
        <begin position="32"/>
        <end position="61"/>
    </location>
</feature>
<dbReference type="InterPro" id="IPR007383">
    <property type="entry name" value="DUF445"/>
</dbReference>
<organism evidence="2 3">
    <name type="scientific">Prescottella agglutinans</name>
    <dbReference type="NCBI Taxonomy" id="1644129"/>
    <lineage>
        <taxon>Bacteria</taxon>
        <taxon>Bacillati</taxon>
        <taxon>Actinomycetota</taxon>
        <taxon>Actinomycetes</taxon>
        <taxon>Mycobacteriales</taxon>
        <taxon>Nocardiaceae</taxon>
        <taxon>Prescottella</taxon>
    </lineage>
</organism>
<dbReference type="EMBL" id="JARXVC010000001">
    <property type="protein sequence ID" value="MDH6278899.1"/>
    <property type="molecule type" value="Genomic_DNA"/>
</dbReference>
<sequence length="478" mass="53010">MIQKASLIGASGEGEVYLRGLITDFGTMTDVQPVQSEQSPVQPARRPRPPSPSPEGPSAFAGVFDDATKRRELRRMKAVATGFLVFATVVYLFCRWQEVRGAGAWVGYVRAASEAGMVGALADWFAVTALFRHPLGLKIPHTAIIKRKKDQLGESLSSFVGDNFLAPDVVSAKVENAQIPLRVGTWMAEPAHAQRVAAETSTLLRGVVEVLEDDDITAIIDNTIVRRIAEPDWGPPIGKVLAELLRENRQLPLLDLLAERAHQWALNSQDTIDRIISRDSPSWSPKFVDAMLGEKIYRELVEFTWKVRSNPEHEVRLAANRFLIDFADDLQNDPATIAKAEAIKAEIMGREEITGLAAATWRVAKRLIMESVDDPNSTLRRKIAENVVHLGVRLRDDADLRGKVDGWLLSGTRYIAENYTDEITAVITETVQRWDAEEASRKIELQVGRDLQFIRINGTVVGALAGLAIYTISELLFT</sequence>
<comment type="caution">
    <text evidence="2">The sequence shown here is derived from an EMBL/GenBank/DDBJ whole genome shotgun (WGS) entry which is preliminary data.</text>
</comment>
<name>A0ABT6M3K3_9NOCA</name>
<gene>
    <name evidence="2" type="ORF">M2280_000104</name>
</gene>
<protein>
    <submittedName>
        <fullName evidence="2">Uncharacterized membrane-anchored protein YjiN (DUF445 family)</fullName>
    </submittedName>
</protein>
<feature type="compositionally biased region" description="Low complexity" evidence="1">
    <location>
        <begin position="32"/>
        <end position="44"/>
    </location>
</feature>
<dbReference type="PANTHER" id="PTHR38442">
    <property type="entry name" value="INNER MEMBRANE PROTEIN-RELATED"/>
    <property type="match status" value="1"/>
</dbReference>
<dbReference type="Pfam" id="PF04286">
    <property type="entry name" value="DUF445"/>
    <property type="match status" value="1"/>
</dbReference>
<evidence type="ECO:0000313" key="3">
    <source>
        <dbReference type="Proteomes" id="UP001160334"/>
    </source>
</evidence>
<dbReference type="Proteomes" id="UP001160334">
    <property type="component" value="Unassembled WGS sequence"/>
</dbReference>
<evidence type="ECO:0000256" key="1">
    <source>
        <dbReference type="SAM" id="MobiDB-lite"/>
    </source>
</evidence>